<proteinExistence type="predicted"/>
<sequence length="66" mass="6521">MDLLEDQGLMGEGAHHPGGVAVRVGFASELVTDLVVALGGAFLAEVVVLPSCEVGEFGDGAEGGPA</sequence>
<comment type="caution">
    <text evidence="1">The sequence shown here is derived from an EMBL/GenBank/DDBJ whole genome shotgun (WGS) entry which is preliminary data.</text>
</comment>
<protein>
    <submittedName>
        <fullName evidence="1">Uncharacterized protein</fullName>
    </submittedName>
</protein>
<gene>
    <name evidence="1" type="ORF">FHS32_001170</name>
</gene>
<accession>A0A7W8F711</accession>
<dbReference type="Proteomes" id="UP000568022">
    <property type="component" value="Unassembled WGS sequence"/>
</dbReference>
<name>A0A7W8F711_9ACTN</name>
<evidence type="ECO:0000313" key="1">
    <source>
        <dbReference type="EMBL" id="MBB5124442.1"/>
    </source>
</evidence>
<keyword evidence="2" id="KW-1185">Reference proteome</keyword>
<organism evidence="1 2">
    <name type="scientific">Streptomyces griseoloalbus</name>
    <dbReference type="NCBI Taxonomy" id="67303"/>
    <lineage>
        <taxon>Bacteria</taxon>
        <taxon>Bacillati</taxon>
        <taxon>Actinomycetota</taxon>
        <taxon>Actinomycetes</taxon>
        <taxon>Kitasatosporales</taxon>
        <taxon>Streptomycetaceae</taxon>
        <taxon>Streptomyces</taxon>
    </lineage>
</organism>
<evidence type="ECO:0000313" key="2">
    <source>
        <dbReference type="Proteomes" id="UP000568022"/>
    </source>
</evidence>
<dbReference type="AlphaFoldDB" id="A0A7W8F711"/>
<dbReference type="EMBL" id="JACHJE010000002">
    <property type="protein sequence ID" value="MBB5124442.1"/>
    <property type="molecule type" value="Genomic_DNA"/>
</dbReference>
<reference evidence="1 2" key="1">
    <citation type="submission" date="2020-08" db="EMBL/GenBank/DDBJ databases">
        <title>Genomic Encyclopedia of Type Strains, Phase III (KMG-III): the genomes of soil and plant-associated and newly described type strains.</title>
        <authorList>
            <person name="Whitman W."/>
        </authorList>
    </citation>
    <scope>NUCLEOTIDE SEQUENCE [LARGE SCALE GENOMIC DNA]</scope>
    <source>
        <strain evidence="1 2">CECT 3226</strain>
    </source>
</reference>